<reference evidence="3 4" key="3">
    <citation type="submission" date="2017-10" db="EMBL/GenBank/DDBJ databases">
        <title>Extensive intraspecific genome diversity in a model arbuscular mycorrhizal fungus.</title>
        <authorList>
            <person name="Chen E.C.H."/>
            <person name="Morin E."/>
            <person name="Baudet D."/>
            <person name="Noel J."/>
            <person name="Ndikumana S."/>
            <person name="Charron P."/>
            <person name="St-Onge C."/>
            <person name="Giorgi J."/>
            <person name="Grigoriev I.V."/>
            <person name="Roux C."/>
            <person name="Martin F.M."/>
            <person name="Corradi N."/>
        </authorList>
    </citation>
    <scope>NUCLEOTIDE SEQUENCE [LARGE SCALE GENOMIC DNA]</scope>
    <source>
        <strain evidence="3 4">A1</strain>
    </source>
</reference>
<dbReference type="InterPro" id="IPR053002">
    <property type="entry name" value="Metalloproteinase_M10B"/>
</dbReference>
<accession>A0A2N0Q839</accession>
<evidence type="ECO:0000313" key="3">
    <source>
        <dbReference type="EMBL" id="PKC66291.1"/>
    </source>
</evidence>
<dbReference type="InterPro" id="IPR001229">
    <property type="entry name" value="Jacalin-like_lectin_dom"/>
</dbReference>
<dbReference type="InterPro" id="IPR021917">
    <property type="entry name" value="Unchr_Zn-peptidase-like"/>
</dbReference>
<sequence>MEINSTYAPVIINIENGESVHQRILLVYGRAGPQDVEFESNITVEHHSDNFPSTTWQVFNSHFKCLVHLDPGLNDIKFILDTEPFSADLQPLITNFQVNYIPLLQNPPIHLAILVAKDSNETIDAPDEKHPDDCKLEAVKAKFRCSGYLWQAFTAEQMNRHGFGRRVFRLDEEWTKDTLSNQDVKLRQTAKIYIIRSSYTLEQILDPEIAQQSPTRVDDKKDLYAIFLESLKEYGPPFDKQCYVAGLILDSHYDNSPNMKYIRGHAALGGGHENIQLGIFGSHLTHAWPKHLEDVCSCFQEAISIDENKLANDAGECGTWWKCCNIGIGAFLHEVGHSLGSPHTPSGIMLRGFNNLNRTFTVKEPNNPSPITPSDEEGAHWHRCDAVRYRYHPCFRLPLDPPISKSLNNISATFWILDDLLLIKCPAGISLIEFYVEDNILGYIDYVENYQTETTLEISEIKEKYGGDNNNVIKLKVVARNQTECSIEDLQQYQEESKIILPEFGIAYKSHRLGMVDENFSEINILFNQFIEEKGYVSIERMVVKYDYYIDSIKFFFSDNTELKIGSDDREGTEKEFVFEEGEIITEIKGNSGWYIDGFEIKTNLDKSSEWFGGHGGEDQLLKVPNDENEMIGLYGSGGYYVNTLGIIYKKNG</sequence>
<dbReference type="EMBL" id="LLXH01000475">
    <property type="protein sequence ID" value="PKC66291.1"/>
    <property type="molecule type" value="Genomic_DNA"/>
</dbReference>
<dbReference type="Pfam" id="PF01419">
    <property type="entry name" value="Jacalin"/>
    <property type="match status" value="1"/>
</dbReference>
<comment type="caution">
    <text evidence="2">The sequence shown here is derived from an EMBL/GenBank/DDBJ whole genome shotgun (WGS) entry which is preliminary data.</text>
</comment>
<dbReference type="PANTHER" id="PTHR21054:SF2">
    <property type="entry name" value="MIP04191P"/>
    <property type="match status" value="1"/>
</dbReference>
<evidence type="ECO:0000313" key="5">
    <source>
        <dbReference type="Proteomes" id="UP000232722"/>
    </source>
</evidence>
<dbReference type="Gene3D" id="2.100.10.30">
    <property type="entry name" value="Jacalin-like lectin domain"/>
    <property type="match status" value="1"/>
</dbReference>
<gene>
    <name evidence="3" type="ORF">RhiirA1_365224</name>
    <name evidence="2" type="ORF">RhiirA5_494697</name>
</gene>
<dbReference type="GO" id="GO:0005737">
    <property type="term" value="C:cytoplasm"/>
    <property type="evidence" value="ECO:0007669"/>
    <property type="project" value="TreeGrafter"/>
</dbReference>
<dbReference type="Proteomes" id="UP000232688">
    <property type="component" value="Unassembled WGS sequence"/>
</dbReference>
<dbReference type="SUPFAM" id="SSF51101">
    <property type="entry name" value="Mannose-binding lectins"/>
    <property type="match status" value="1"/>
</dbReference>
<evidence type="ECO:0000259" key="1">
    <source>
        <dbReference type="PROSITE" id="PS51752"/>
    </source>
</evidence>
<dbReference type="VEuPathDB" id="FungiDB:RhiirA1_365224"/>
<organism evidence="2 5">
    <name type="scientific">Rhizophagus irregularis</name>
    <dbReference type="NCBI Taxonomy" id="588596"/>
    <lineage>
        <taxon>Eukaryota</taxon>
        <taxon>Fungi</taxon>
        <taxon>Fungi incertae sedis</taxon>
        <taxon>Mucoromycota</taxon>
        <taxon>Glomeromycotina</taxon>
        <taxon>Glomeromycetes</taxon>
        <taxon>Glomerales</taxon>
        <taxon>Glomeraceae</taxon>
        <taxon>Rhizophagus</taxon>
    </lineage>
</organism>
<reference evidence="3 4" key="4">
    <citation type="submission" date="2017-10" db="EMBL/GenBank/DDBJ databases">
        <title>Genome analyses suggest a sexual origin of heterokaryosis in a supposedly ancient asexual fungus.</title>
        <authorList>
            <person name="Corradi N."/>
            <person name="Sedzielewska K."/>
            <person name="Noel J."/>
            <person name="Charron P."/>
            <person name="Farinelli L."/>
            <person name="Marton T."/>
            <person name="Kruger M."/>
            <person name="Pelin A."/>
            <person name="Brachmann A."/>
            <person name="Corradi N."/>
        </authorList>
    </citation>
    <scope>NUCLEOTIDE SEQUENCE [LARGE SCALE GENOMIC DNA]</scope>
    <source>
        <strain evidence="3 4">A1</strain>
    </source>
</reference>
<proteinExistence type="predicted"/>
<dbReference type="PANTHER" id="PTHR21054">
    <property type="entry name" value="ZINC METALLOPROTEINASE-RELATED"/>
    <property type="match status" value="1"/>
</dbReference>
<dbReference type="Proteomes" id="UP000232722">
    <property type="component" value="Unassembled WGS sequence"/>
</dbReference>
<protein>
    <recommendedName>
        <fullName evidence="1">Jacalin-type lectin domain-containing protein</fullName>
    </recommendedName>
</protein>
<reference evidence="2 5" key="2">
    <citation type="submission" date="2017-09" db="EMBL/GenBank/DDBJ databases">
        <title>Extensive intraspecific genome diversity in a model arbuscular mycorrhizal fungus.</title>
        <authorList>
            <person name="Chen E.C."/>
            <person name="Morin E."/>
            <person name="Beaudet D."/>
            <person name="Noel J."/>
            <person name="Ndikumana S."/>
            <person name="Charron P."/>
            <person name="St-Onge C."/>
            <person name="Giorgi J."/>
            <person name="Grigoriev I.V."/>
            <person name="Roux C."/>
            <person name="Martin F.M."/>
            <person name="Corradi N."/>
        </authorList>
    </citation>
    <scope>NUCLEOTIDE SEQUENCE [LARGE SCALE GENOMIC DNA]</scope>
    <source>
        <strain evidence="2 5">A5</strain>
    </source>
</reference>
<dbReference type="AlphaFoldDB" id="A0A2N0Q839"/>
<dbReference type="Pfam" id="PF12044">
    <property type="entry name" value="Metallopep"/>
    <property type="match status" value="1"/>
</dbReference>
<dbReference type="InterPro" id="IPR036404">
    <property type="entry name" value="Jacalin-like_lectin_dom_sf"/>
</dbReference>
<reference evidence="2 5" key="1">
    <citation type="submission" date="2016-04" db="EMBL/GenBank/DDBJ databases">
        <title>Genome analyses suggest a sexual origin of heterokaryosis in a supposedly ancient asexual fungus.</title>
        <authorList>
            <person name="Ropars J."/>
            <person name="Sedzielewska K."/>
            <person name="Noel J."/>
            <person name="Charron P."/>
            <person name="Farinelli L."/>
            <person name="Marton T."/>
            <person name="Kruger M."/>
            <person name="Pelin A."/>
            <person name="Brachmann A."/>
            <person name="Corradi N."/>
        </authorList>
    </citation>
    <scope>NUCLEOTIDE SEQUENCE [LARGE SCALE GENOMIC DNA]</scope>
    <source>
        <strain evidence="2 5">A5</strain>
    </source>
</reference>
<dbReference type="VEuPathDB" id="FungiDB:RhiirFUN_004727"/>
<dbReference type="SMART" id="SM00915">
    <property type="entry name" value="Jacalin"/>
    <property type="match status" value="1"/>
</dbReference>
<dbReference type="EMBL" id="LLXJ01000096">
    <property type="protein sequence ID" value="PKC15247.1"/>
    <property type="molecule type" value="Genomic_DNA"/>
</dbReference>
<feature type="domain" description="Jacalin-type lectin" evidence="1">
    <location>
        <begin position="497"/>
        <end position="651"/>
    </location>
</feature>
<name>A0A2N0Q839_9GLOM</name>
<dbReference type="VEuPathDB" id="FungiDB:FUN_024017"/>
<evidence type="ECO:0000313" key="4">
    <source>
        <dbReference type="Proteomes" id="UP000232688"/>
    </source>
</evidence>
<dbReference type="PROSITE" id="PS51752">
    <property type="entry name" value="JACALIN_LECTIN"/>
    <property type="match status" value="1"/>
</dbReference>
<evidence type="ECO:0000313" key="2">
    <source>
        <dbReference type="EMBL" id="PKC15247.1"/>
    </source>
</evidence>